<evidence type="ECO:0000256" key="1">
    <source>
        <dbReference type="SAM" id="MobiDB-lite"/>
    </source>
</evidence>
<dbReference type="EMBL" id="JACHDS010000001">
    <property type="protein sequence ID" value="MBB6171820.1"/>
    <property type="molecule type" value="Genomic_DNA"/>
</dbReference>
<feature type="compositionally biased region" description="Pro residues" evidence="1">
    <location>
        <begin position="245"/>
        <end position="254"/>
    </location>
</feature>
<gene>
    <name evidence="3" type="ORF">HNR23_001880</name>
</gene>
<accession>A0A7W9YGP5</accession>
<evidence type="ECO:0008006" key="5">
    <source>
        <dbReference type="Google" id="ProtNLM"/>
    </source>
</evidence>
<keyword evidence="2" id="KW-1133">Transmembrane helix</keyword>
<dbReference type="Proteomes" id="UP000546642">
    <property type="component" value="Unassembled WGS sequence"/>
</dbReference>
<keyword evidence="2" id="KW-0812">Transmembrane</keyword>
<dbReference type="AlphaFoldDB" id="A0A7W9YGP5"/>
<dbReference type="RefSeq" id="WP_184075063.1">
    <property type="nucleotide sequence ID" value="NZ_JACHDS010000001.1"/>
</dbReference>
<proteinExistence type="predicted"/>
<keyword evidence="4" id="KW-1185">Reference proteome</keyword>
<reference evidence="3 4" key="1">
    <citation type="submission" date="2020-08" db="EMBL/GenBank/DDBJ databases">
        <title>Sequencing the genomes of 1000 actinobacteria strains.</title>
        <authorList>
            <person name="Klenk H.-P."/>
        </authorList>
    </citation>
    <scope>NUCLEOTIDE SEQUENCE [LARGE SCALE GENOMIC DNA]</scope>
    <source>
        <strain evidence="3 4">DSM 46659</strain>
    </source>
</reference>
<comment type="caution">
    <text evidence="3">The sequence shown here is derived from an EMBL/GenBank/DDBJ whole genome shotgun (WGS) entry which is preliminary data.</text>
</comment>
<organism evidence="3 4">
    <name type="scientific">Nocardiopsis mwathae</name>
    <dbReference type="NCBI Taxonomy" id="1472723"/>
    <lineage>
        <taxon>Bacteria</taxon>
        <taxon>Bacillati</taxon>
        <taxon>Actinomycetota</taxon>
        <taxon>Actinomycetes</taxon>
        <taxon>Streptosporangiales</taxon>
        <taxon>Nocardiopsidaceae</taxon>
        <taxon>Nocardiopsis</taxon>
    </lineage>
</organism>
<feature type="transmembrane region" description="Helical" evidence="2">
    <location>
        <begin position="155"/>
        <end position="177"/>
    </location>
</feature>
<evidence type="ECO:0000313" key="4">
    <source>
        <dbReference type="Proteomes" id="UP000546642"/>
    </source>
</evidence>
<sequence length="254" mass="26398">MPVPLQQTDPRQIGAYRLSHRLSHGPEGVVYLAHDRDGHPVSVAMLSEGAAADPAARDRFAAAVTKATGVERAPRVLAHSTANPTATWVAVAHTPGRAGAEAYLAPVAVEEGTPAAGTPHYAPHWAASPGPPAARWLGGTRTGRPAAEATTDQRVVMGLLLVLLLFTALLILLYLWLTGLTDQAGGSESEPFPGGGPATEEPADAPDAEGDPWVSPDPHGTYRPTDAPSPADVPTVEVEQDDPSDLPPDPQGWG</sequence>
<feature type="region of interest" description="Disordered" evidence="1">
    <location>
        <begin position="185"/>
        <end position="254"/>
    </location>
</feature>
<evidence type="ECO:0000313" key="3">
    <source>
        <dbReference type="EMBL" id="MBB6171820.1"/>
    </source>
</evidence>
<feature type="compositionally biased region" description="Acidic residues" evidence="1">
    <location>
        <begin position="201"/>
        <end position="210"/>
    </location>
</feature>
<evidence type="ECO:0000256" key="2">
    <source>
        <dbReference type="SAM" id="Phobius"/>
    </source>
</evidence>
<keyword evidence="2" id="KW-0472">Membrane</keyword>
<protein>
    <recommendedName>
        <fullName evidence="5">Serine/threonine protein kinase</fullName>
    </recommendedName>
</protein>
<dbReference type="Gene3D" id="3.30.200.20">
    <property type="entry name" value="Phosphorylase Kinase, domain 1"/>
    <property type="match status" value="1"/>
</dbReference>
<name>A0A7W9YGP5_9ACTN</name>